<evidence type="ECO:0000313" key="2">
    <source>
        <dbReference type="Proteomes" id="UP000033121"/>
    </source>
</evidence>
<comment type="caution">
    <text evidence="1">The sequence shown here is derived from an EMBL/GenBank/DDBJ whole genome shotgun (WGS) entry which is preliminary data.</text>
</comment>
<dbReference type="Proteomes" id="UP000033121">
    <property type="component" value="Unassembled WGS sequence"/>
</dbReference>
<keyword evidence="2" id="KW-1185">Reference proteome</keyword>
<proteinExistence type="predicted"/>
<accession>A0A0E9MYV2</accession>
<dbReference type="STRING" id="1220578.FPE01S_01_19100"/>
<sequence>MCALASSLVSLPFSSRQNRSTLLNAVEEEAAGSNNNFNEEHKCGKSLHSNFLDMSAYLERARKATITFEIPRSVDLGAFPHIRRIIQPPEC</sequence>
<evidence type="ECO:0000313" key="1">
    <source>
        <dbReference type="EMBL" id="GAO42892.1"/>
    </source>
</evidence>
<dbReference type="AlphaFoldDB" id="A0A0E9MYV2"/>
<reference evidence="1 2" key="1">
    <citation type="submission" date="2015-04" db="EMBL/GenBank/DDBJ databases">
        <title>Whole genome shotgun sequence of Flavihumibacter petaseus NBRC 106054.</title>
        <authorList>
            <person name="Miyazawa S."/>
            <person name="Hosoyama A."/>
            <person name="Hashimoto M."/>
            <person name="Noguchi M."/>
            <person name="Tsuchikane K."/>
            <person name="Ohji S."/>
            <person name="Yamazoe A."/>
            <person name="Ichikawa N."/>
            <person name="Kimura A."/>
            <person name="Fujita N."/>
        </authorList>
    </citation>
    <scope>NUCLEOTIDE SEQUENCE [LARGE SCALE GENOMIC DNA]</scope>
    <source>
        <strain evidence="1 2">NBRC 106054</strain>
    </source>
</reference>
<dbReference type="EMBL" id="BBWV01000001">
    <property type="protein sequence ID" value="GAO42892.1"/>
    <property type="molecule type" value="Genomic_DNA"/>
</dbReference>
<name>A0A0E9MYV2_9BACT</name>
<organism evidence="1 2">
    <name type="scientific">Flavihumibacter petaseus NBRC 106054</name>
    <dbReference type="NCBI Taxonomy" id="1220578"/>
    <lineage>
        <taxon>Bacteria</taxon>
        <taxon>Pseudomonadati</taxon>
        <taxon>Bacteroidota</taxon>
        <taxon>Chitinophagia</taxon>
        <taxon>Chitinophagales</taxon>
        <taxon>Chitinophagaceae</taxon>
        <taxon>Flavihumibacter</taxon>
    </lineage>
</organism>
<protein>
    <submittedName>
        <fullName evidence="1">Uncharacterized protein</fullName>
    </submittedName>
</protein>
<gene>
    <name evidence="1" type="ORF">FPE01S_01_19100</name>
</gene>